<dbReference type="GO" id="GO:0043709">
    <property type="term" value="P:cell adhesion involved in single-species biofilm formation"/>
    <property type="evidence" value="ECO:0007669"/>
    <property type="project" value="TreeGrafter"/>
</dbReference>
<gene>
    <name evidence="6" type="ORF">GGQ72_002463</name>
</gene>
<dbReference type="Pfam" id="PF00989">
    <property type="entry name" value="PAS"/>
    <property type="match status" value="1"/>
</dbReference>
<dbReference type="NCBIfam" id="TIGR00229">
    <property type="entry name" value="sensory_box"/>
    <property type="match status" value="1"/>
</dbReference>
<feature type="domain" description="GGDEF" evidence="5">
    <location>
        <begin position="480"/>
        <end position="617"/>
    </location>
</feature>
<dbReference type="PROSITE" id="PS50113">
    <property type="entry name" value="PAC"/>
    <property type="match status" value="1"/>
</dbReference>
<sequence>MTSTIDNWQPRIRVLTVIVIAALLAGLGVWNEITTWQRLVLSSNNRLLETARAIGLHTDDVFALAEQPLAQLALKAQIVRQDQRPEAALLEDMQSLRRSSTFLNEIIYIQADGTVSHSRPDAMATTAELSLEEYSGFHRSHASTDTHIGTAVRSKSGKDWLLPVSRRIDAPDGSFAGVLLATIRLDHFARFIESFDLRGDTAFYLVHSEGGVLLRYPFWARSVEADLGDREFFQDQGPAKQQGNHEYRLQSGESRLSGYYYSPDTRVTAIVTRSKSALFHNWVTRSKYPWACLIAAYVVGLGITFRWLRQIRLREIGDRKVAAREAEFRLIANASSDVIEKHSMAGIREYVSPAAAILFEQAPETLIGKNVTDGQDEATRTAWRSAQLRLQSGSLAETILAQRQRADGSVIWLESVLSCVRSENGAPADGIVVVTRDVTRQETAKRELDTLAVTDELTGLFNKRYFSQHLQTVLSESPGAPVSLLLLDLDRFKQFNDTYGHLPGDNCLRDVANAIRSALPESGAVAARFGGEEMAVLLPGFGQAASLLLAEKLRRAVEALKIAHEANAPSGIVTISIGLCVLPKGHSETSETLIVSADQALYEAKSQGRNRIALSAVPAPPLKQFAAI</sequence>
<dbReference type="InterPro" id="IPR013767">
    <property type="entry name" value="PAS_fold"/>
</dbReference>
<dbReference type="Proteomes" id="UP000519897">
    <property type="component" value="Unassembled WGS sequence"/>
</dbReference>
<dbReference type="InterPro" id="IPR050469">
    <property type="entry name" value="Diguanylate_Cyclase"/>
</dbReference>
<dbReference type="InterPro" id="IPR000700">
    <property type="entry name" value="PAS-assoc_C"/>
</dbReference>
<dbReference type="Pfam" id="PF00990">
    <property type="entry name" value="GGDEF"/>
    <property type="match status" value="1"/>
</dbReference>
<dbReference type="SUPFAM" id="SSF55073">
    <property type="entry name" value="Nucleotide cyclase"/>
    <property type="match status" value="1"/>
</dbReference>
<feature type="domain" description="PAC" evidence="4">
    <location>
        <begin position="394"/>
        <end position="450"/>
    </location>
</feature>
<dbReference type="EC" id="2.7.7.65" evidence="1"/>
<dbReference type="InterPro" id="IPR000014">
    <property type="entry name" value="PAS"/>
</dbReference>
<dbReference type="RefSeq" id="WP_165134736.1">
    <property type="nucleotide sequence ID" value="NZ_CP049250.1"/>
</dbReference>
<evidence type="ECO:0000259" key="4">
    <source>
        <dbReference type="PROSITE" id="PS50113"/>
    </source>
</evidence>
<accession>A0A7W6LGD3</accession>
<evidence type="ECO:0000259" key="5">
    <source>
        <dbReference type="PROSITE" id="PS50887"/>
    </source>
</evidence>
<dbReference type="SUPFAM" id="SSF55785">
    <property type="entry name" value="PYP-like sensor domain (PAS domain)"/>
    <property type="match status" value="1"/>
</dbReference>
<dbReference type="FunFam" id="3.30.70.270:FF:000001">
    <property type="entry name" value="Diguanylate cyclase domain protein"/>
    <property type="match status" value="1"/>
</dbReference>
<dbReference type="NCBIfam" id="TIGR00254">
    <property type="entry name" value="GGDEF"/>
    <property type="match status" value="1"/>
</dbReference>
<protein>
    <recommendedName>
        <fullName evidence="1">diguanylate cyclase</fullName>
        <ecNumber evidence="1">2.7.7.65</ecNumber>
    </recommendedName>
</protein>
<dbReference type="CDD" id="cd18774">
    <property type="entry name" value="PDC2_HK_sensor"/>
    <property type="match status" value="1"/>
</dbReference>
<dbReference type="GO" id="GO:1902201">
    <property type="term" value="P:negative regulation of bacterial-type flagellum-dependent cell motility"/>
    <property type="evidence" value="ECO:0007669"/>
    <property type="project" value="TreeGrafter"/>
</dbReference>
<evidence type="ECO:0000256" key="3">
    <source>
        <dbReference type="SAM" id="Phobius"/>
    </source>
</evidence>
<evidence type="ECO:0000256" key="2">
    <source>
        <dbReference type="ARBA" id="ARBA00034247"/>
    </source>
</evidence>
<dbReference type="CDD" id="cd01949">
    <property type="entry name" value="GGDEF"/>
    <property type="match status" value="1"/>
</dbReference>
<dbReference type="InterPro" id="IPR043128">
    <property type="entry name" value="Rev_trsase/Diguanyl_cyclase"/>
</dbReference>
<keyword evidence="7" id="KW-1185">Reference proteome</keyword>
<reference evidence="6 7" key="1">
    <citation type="submission" date="2020-08" db="EMBL/GenBank/DDBJ databases">
        <title>Genomic Encyclopedia of Type Strains, Phase IV (KMG-IV): sequencing the most valuable type-strain genomes for metagenomic binning, comparative biology and taxonomic classification.</title>
        <authorList>
            <person name="Goeker M."/>
        </authorList>
    </citation>
    <scope>NUCLEOTIDE SEQUENCE [LARGE SCALE GENOMIC DNA]</scope>
    <source>
        <strain evidence="6 7">DSM 29514</strain>
    </source>
</reference>
<feature type="transmembrane region" description="Helical" evidence="3">
    <location>
        <begin position="12"/>
        <end position="30"/>
    </location>
</feature>
<name>A0A7W6LGD3_9HYPH</name>
<evidence type="ECO:0000313" key="6">
    <source>
        <dbReference type="EMBL" id="MBB4143911.1"/>
    </source>
</evidence>
<dbReference type="InterPro" id="IPR000160">
    <property type="entry name" value="GGDEF_dom"/>
</dbReference>
<dbReference type="InterPro" id="IPR029787">
    <property type="entry name" value="Nucleotide_cyclase"/>
</dbReference>
<keyword evidence="3" id="KW-0472">Membrane</keyword>
<dbReference type="GO" id="GO:0005886">
    <property type="term" value="C:plasma membrane"/>
    <property type="evidence" value="ECO:0007669"/>
    <property type="project" value="TreeGrafter"/>
</dbReference>
<evidence type="ECO:0000313" key="7">
    <source>
        <dbReference type="Proteomes" id="UP000519897"/>
    </source>
</evidence>
<organism evidence="6 7">
    <name type="scientific">Rhizobium rhizoryzae</name>
    <dbReference type="NCBI Taxonomy" id="451876"/>
    <lineage>
        <taxon>Bacteria</taxon>
        <taxon>Pseudomonadati</taxon>
        <taxon>Pseudomonadota</taxon>
        <taxon>Alphaproteobacteria</taxon>
        <taxon>Hyphomicrobiales</taxon>
        <taxon>Rhizobiaceae</taxon>
        <taxon>Rhizobium/Agrobacterium group</taxon>
        <taxon>Rhizobium</taxon>
    </lineage>
</organism>
<dbReference type="AlphaFoldDB" id="A0A7W6LGD3"/>
<dbReference type="GO" id="GO:0006355">
    <property type="term" value="P:regulation of DNA-templated transcription"/>
    <property type="evidence" value="ECO:0007669"/>
    <property type="project" value="InterPro"/>
</dbReference>
<proteinExistence type="predicted"/>
<evidence type="ECO:0000256" key="1">
    <source>
        <dbReference type="ARBA" id="ARBA00012528"/>
    </source>
</evidence>
<dbReference type="Gene3D" id="3.30.70.270">
    <property type="match status" value="1"/>
</dbReference>
<comment type="catalytic activity">
    <reaction evidence="2">
        <text>2 GTP = 3',3'-c-di-GMP + 2 diphosphate</text>
        <dbReference type="Rhea" id="RHEA:24898"/>
        <dbReference type="ChEBI" id="CHEBI:33019"/>
        <dbReference type="ChEBI" id="CHEBI:37565"/>
        <dbReference type="ChEBI" id="CHEBI:58805"/>
        <dbReference type="EC" id="2.7.7.65"/>
    </reaction>
</comment>
<dbReference type="PANTHER" id="PTHR45138">
    <property type="entry name" value="REGULATORY COMPONENTS OF SENSORY TRANSDUCTION SYSTEM"/>
    <property type="match status" value="1"/>
</dbReference>
<keyword evidence="3" id="KW-1133">Transmembrane helix</keyword>
<dbReference type="PROSITE" id="PS50887">
    <property type="entry name" value="GGDEF"/>
    <property type="match status" value="1"/>
</dbReference>
<dbReference type="GO" id="GO:0052621">
    <property type="term" value="F:diguanylate cyclase activity"/>
    <property type="evidence" value="ECO:0007669"/>
    <property type="project" value="UniProtKB-EC"/>
</dbReference>
<keyword evidence="3" id="KW-0812">Transmembrane</keyword>
<dbReference type="Gene3D" id="3.30.450.20">
    <property type="entry name" value="PAS domain"/>
    <property type="match status" value="3"/>
</dbReference>
<dbReference type="InterPro" id="IPR035965">
    <property type="entry name" value="PAS-like_dom_sf"/>
</dbReference>
<dbReference type="CDD" id="cd12914">
    <property type="entry name" value="PDC1_DGC_like"/>
    <property type="match status" value="1"/>
</dbReference>
<dbReference type="SMART" id="SM00267">
    <property type="entry name" value="GGDEF"/>
    <property type="match status" value="1"/>
</dbReference>
<comment type="caution">
    <text evidence="6">The sequence shown here is derived from an EMBL/GenBank/DDBJ whole genome shotgun (WGS) entry which is preliminary data.</text>
</comment>
<dbReference type="EMBL" id="JACIEC010000002">
    <property type="protein sequence ID" value="MBB4143911.1"/>
    <property type="molecule type" value="Genomic_DNA"/>
</dbReference>
<dbReference type="CDD" id="cd00130">
    <property type="entry name" value="PAS"/>
    <property type="match status" value="1"/>
</dbReference>
<dbReference type="PANTHER" id="PTHR45138:SF9">
    <property type="entry name" value="DIGUANYLATE CYCLASE DGCM-RELATED"/>
    <property type="match status" value="1"/>
</dbReference>